<keyword evidence="2" id="KW-0560">Oxidoreductase</keyword>
<dbReference type="EMBL" id="JAGIXG020000008">
    <property type="protein sequence ID" value="KAI6783396.1"/>
    <property type="molecule type" value="Genomic_DNA"/>
</dbReference>
<evidence type="ECO:0000256" key="2">
    <source>
        <dbReference type="ARBA" id="ARBA00023002"/>
    </source>
</evidence>
<dbReference type="OrthoDB" id="5128587at2759"/>
<dbReference type="RefSeq" id="XP_051364252.1">
    <property type="nucleotide sequence ID" value="XM_051504339.1"/>
</dbReference>
<comment type="caution">
    <text evidence="4">The sequence shown here is derived from an EMBL/GenBank/DDBJ whole genome shotgun (WGS) entry which is preliminary data.</text>
</comment>
<dbReference type="PANTHER" id="PTHR43008">
    <property type="entry name" value="BENZIL REDUCTASE"/>
    <property type="match status" value="1"/>
</dbReference>
<dbReference type="GeneID" id="75830911"/>
<evidence type="ECO:0000256" key="3">
    <source>
        <dbReference type="SAM" id="MobiDB-lite"/>
    </source>
</evidence>
<sequence>MASLVFGATIEARQQDGQVYCDSRDDELNVDDCRGAAEMINTGSGYYKQIAQFRYGNCIIDIVNRIGFSGSIEGQLYKDSIMEVTVYRCELCAYGVCATCDDPGQGPLKRDVADMGLEPSSELNKRQDSPEPGLSCGGWNPAVHADNCRDAANEIEAQDGYIALPFREVVAGCTIAVEQKKPDLAILRSGLADILRHGTDLCDNQGWIGMISDTRNSLVDVFYGKICGSEHTHVSQNKETFDNIIGLRSPRGKTAPVTGGSRGKTAPVTGGSRGIGLEVVHGLLEADASVGFTYSATTPDEIAALTKAPSSENGGRLVKAYRCNVTDRASVHAVTQQAATDLGDGGLDIVVANAGIADHVATEDCPEDKFHQMMDVNMEKRGGPLLLDRASDGPRHEGTQQDARRQHHLHGQRQRSTEMLDVHPKAWRDKWFSMIPGARLCSAPELKGSHVYLASDASSYMMKGEPGCGWGIRVNMKLHIGGPGHVRNATPISFNLASQTPAGWGYTS</sequence>
<accession>A0A9Q0BFX9</accession>
<dbReference type="InterPro" id="IPR002347">
    <property type="entry name" value="SDR_fam"/>
</dbReference>
<protein>
    <submittedName>
        <fullName evidence="4">Uncharacterized protein</fullName>
    </submittedName>
</protein>
<evidence type="ECO:0000313" key="5">
    <source>
        <dbReference type="Proteomes" id="UP001055219"/>
    </source>
</evidence>
<comment type="similarity">
    <text evidence="1">Belongs to the short-chain dehydrogenases/reductases (SDR) family.</text>
</comment>
<feature type="region of interest" description="Disordered" evidence="3">
    <location>
        <begin position="387"/>
        <end position="419"/>
    </location>
</feature>
<dbReference type="Proteomes" id="UP001055219">
    <property type="component" value="Unassembled WGS sequence"/>
</dbReference>
<keyword evidence="5" id="KW-1185">Reference proteome</keyword>
<reference evidence="4" key="1">
    <citation type="journal article" date="2021" name="J Fungi (Basel)">
        <title>Genomic and Metabolomic Analyses of the Marine Fungus Emericellopsis cladophorae: Insights into Saltwater Adaptability Mechanisms and Its Biosynthetic Potential.</title>
        <authorList>
            <person name="Goncalves M.F.M."/>
            <person name="Hilario S."/>
            <person name="Van de Peer Y."/>
            <person name="Esteves A.C."/>
            <person name="Alves A."/>
        </authorList>
    </citation>
    <scope>NUCLEOTIDE SEQUENCE</scope>
    <source>
        <strain evidence="4">MUM 19.33</strain>
    </source>
</reference>
<dbReference type="AlphaFoldDB" id="A0A9Q0BFX9"/>
<organism evidence="4 5">
    <name type="scientific">Emericellopsis cladophorae</name>
    <dbReference type="NCBI Taxonomy" id="2686198"/>
    <lineage>
        <taxon>Eukaryota</taxon>
        <taxon>Fungi</taxon>
        <taxon>Dikarya</taxon>
        <taxon>Ascomycota</taxon>
        <taxon>Pezizomycotina</taxon>
        <taxon>Sordariomycetes</taxon>
        <taxon>Hypocreomycetidae</taxon>
        <taxon>Hypocreales</taxon>
        <taxon>Bionectriaceae</taxon>
        <taxon>Emericellopsis</taxon>
    </lineage>
</organism>
<dbReference type="Pfam" id="PF00106">
    <property type="entry name" value="adh_short"/>
    <property type="match status" value="1"/>
</dbReference>
<feature type="compositionally biased region" description="Basic and acidic residues" evidence="3">
    <location>
        <begin position="389"/>
        <end position="404"/>
    </location>
</feature>
<dbReference type="GO" id="GO:0050664">
    <property type="term" value="F:oxidoreductase activity, acting on NAD(P)H, oxygen as acceptor"/>
    <property type="evidence" value="ECO:0007669"/>
    <property type="project" value="TreeGrafter"/>
</dbReference>
<dbReference type="Gene3D" id="3.40.50.720">
    <property type="entry name" value="NAD(P)-binding Rossmann-like Domain"/>
    <property type="match status" value="1"/>
</dbReference>
<reference evidence="4" key="2">
    <citation type="submission" date="2022-07" db="EMBL/GenBank/DDBJ databases">
        <authorList>
            <person name="Goncalves M.F.M."/>
            <person name="Hilario S."/>
            <person name="Van De Peer Y."/>
            <person name="Esteves A.C."/>
            <person name="Alves A."/>
        </authorList>
    </citation>
    <scope>NUCLEOTIDE SEQUENCE</scope>
    <source>
        <strain evidence="4">MUM 19.33</strain>
    </source>
</reference>
<dbReference type="GO" id="GO:0016616">
    <property type="term" value="F:oxidoreductase activity, acting on the CH-OH group of donors, NAD or NADP as acceptor"/>
    <property type="evidence" value="ECO:0007669"/>
    <property type="project" value="UniProtKB-ARBA"/>
</dbReference>
<dbReference type="SUPFAM" id="SSF51735">
    <property type="entry name" value="NAD(P)-binding Rossmann-fold domains"/>
    <property type="match status" value="1"/>
</dbReference>
<dbReference type="InterPro" id="IPR036291">
    <property type="entry name" value="NAD(P)-bd_dom_sf"/>
</dbReference>
<evidence type="ECO:0000256" key="1">
    <source>
        <dbReference type="ARBA" id="ARBA00006484"/>
    </source>
</evidence>
<evidence type="ECO:0000313" key="4">
    <source>
        <dbReference type="EMBL" id="KAI6783396.1"/>
    </source>
</evidence>
<proteinExistence type="inferred from homology"/>
<dbReference type="PRINTS" id="PR00081">
    <property type="entry name" value="GDHRDH"/>
</dbReference>
<dbReference type="PANTHER" id="PTHR43008:SF4">
    <property type="entry name" value="CHAIN DEHYDROGENASE, PUTATIVE (AFU_ORTHOLOGUE AFUA_4G08710)-RELATED"/>
    <property type="match status" value="1"/>
</dbReference>
<name>A0A9Q0BFX9_9HYPO</name>
<gene>
    <name evidence="4" type="ORF">J7T54_004423</name>
</gene>